<keyword evidence="2" id="KW-0732">Signal</keyword>
<feature type="signal peptide" evidence="2">
    <location>
        <begin position="1"/>
        <end position="22"/>
    </location>
</feature>
<organism evidence="3">
    <name type="scientific">Aplanochytrium stocchinoi</name>
    <dbReference type="NCBI Taxonomy" id="215587"/>
    <lineage>
        <taxon>Eukaryota</taxon>
        <taxon>Sar</taxon>
        <taxon>Stramenopiles</taxon>
        <taxon>Bigyra</taxon>
        <taxon>Labyrinthulomycetes</taxon>
        <taxon>Thraustochytrida</taxon>
        <taxon>Thraustochytriidae</taxon>
        <taxon>Aplanochytrium</taxon>
    </lineage>
</organism>
<reference evidence="3" key="1">
    <citation type="submission" date="2021-01" db="EMBL/GenBank/DDBJ databases">
        <authorList>
            <person name="Corre E."/>
            <person name="Pelletier E."/>
            <person name="Niang G."/>
            <person name="Scheremetjew M."/>
            <person name="Finn R."/>
            <person name="Kale V."/>
            <person name="Holt S."/>
            <person name="Cochrane G."/>
            <person name="Meng A."/>
            <person name="Brown T."/>
            <person name="Cohen L."/>
        </authorList>
    </citation>
    <scope>NUCLEOTIDE SEQUENCE</scope>
    <source>
        <strain evidence="3">GSBS06</strain>
    </source>
</reference>
<feature type="chain" id="PRO_5031538212" evidence="2">
    <location>
        <begin position="23"/>
        <end position="272"/>
    </location>
</feature>
<gene>
    <name evidence="3" type="ORF">ASTO00021_LOCUS12755</name>
</gene>
<evidence type="ECO:0000313" key="3">
    <source>
        <dbReference type="EMBL" id="CAE0442645.1"/>
    </source>
</evidence>
<sequence length="272" mass="29169">MFYSQLLILVVVSALAFVETSASPCGAAITAYKNDFTCNNCIPEPFDLPTTGIIPPRCTEDEFGSNCTLTCQNLIDDVVSDCASTNFTTDPNVGTHTSINNVILAMVEPGQVGACELPITFTSCDKTLISYKNYLGFNSFTCGKFAGDDPCSGACKNVIDDVFIDCEDKTWVVLNDDETVERGEIKSWSATDVGFNDLYWDDLSNNCKLYVAALVVTGGPDNNPDDKSDLIPIIGGVVGGLVAAIAAFIVFRSRSQAKTLPTAVPMEAEVKM</sequence>
<dbReference type="EMBL" id="HBIN01016755">
    <property type="protein sequence ID" value="CAE0442645.1"/>
    <property type="molecule type" value="Transcribed_RNA"/>
</dbReference>
<evidence type="ECO:0000256" key="2">
    <source>
        <dbReference type="SAM" id="SignalP"/>
    </source>
</evidence>
<name>A0A7S3PKU1_9STRA</name>
<feature type="transmembrane region" description="Helical" evidence="1">
    <location>
        <begin position="230"/>
        <end position="251"/>
    </location>
</feature>
<keyword evidence="1" id="KW-1133">Transmembrane helix</keyword>
<proteinExistence type="predicted"/>
<keyword evidence="1" id="KW-0472">Membrane</keyword>
<keyword evidence="1" id="KW-0812">Transmembrane</keyword>
<accession>A0A7S3PKU1</accession>
<dbReference type="AlphaFoldDB" id="A0A7S3PKU1"/>
<protein>
    <submittedName>
        <fullName evidence="3">Uncharacterized protein</fullName>
    </submittedName>
</protein>
<evidence type="ECO:0000256" key="1">
    <source>
        <dbReference type="SAM" id="Phobius"/>
    </source>
</evidence>